<evidence type="ECO:0000313" key="8">
    <source>
        <dbReference type="EMBL" id="PRQ10092.1"/>
    </source>
</evidence>
<dbReference type="EMBL" id="PVNL01000004">
    <property type="protein sequence ID" value="PRQ10092.1"/>
    <property type="molecule type" value="Genomic_DNA"/>
</dbReference>
<evidence type="ECO:0000313" key="9">
    <source>
        <dbReference type="Proteomes" id="UP000238823"/>
    </source>
</evidence>
<proteinExistence type="inferred from homology"/>
<comment type="subcellular location">
    <subcellularLocation>
        <location evidence="5">Cell membrane</location>
        <topology evidence="5">Peripheral membrane protein</topology>
        <orientation evidence="5">Cytoplasmic side</orientation>
    </subcellularLocation>
    <text evidence="5">Localizes to the Z ring in an FtsZ-dependent manner. Targeted to the membrane through a conserved C-terminal amphipathic helix.</text>
</comment>
<dbReference type="HAMAP" id="MF_02033">
    <property type="entry name" value="FtsA"/>
    <property type="match status" value="1"/>
</dbReference>
<dbReference type="SUPFAM" id="SSF53067">
    <property type="entry name" value="Actin-like ATPase domain"/>
    <property type="match status" value="2"/>
</dbReference>
<evidence type="ECO:0000256" key="3">
    <source>
        <dbReference type="ARBA" id="ARBA00023136"/>
    </source>
</evidence>
<dbReference type="PANTHER" id="PTHR32432:SF4">
    <property type="entry name" value="CELL DIVISION PROTEIN FTSA"/>
    <property type="match status" value="1"/>
</dbReference>
<keyword evidence="3 5" id="KW-0472">Membrane</keyword>
<evidence type="ECO:0000256" key="4">
    <source>
        <dbReference type="ARBA" id="ARBA00023306"/>
    </source>
</evidence>
<accession>A0A2S9YYE1</accession>
<dbReference type="InterPro" id="IPR050696">
    <property type="entry name" value="FtsA/MreB"/>
</dbReference>
<dbReference type="AlphaFoldDB" id="A0A2S9YYE1"/>
<dbReference type="Pfam" id="PF02491">
    <property type="entry name" value="SHS2_FTSA"/>
    <property type="match status" value="1"/>
</dbReference>
<dbReference type="PANTHER" id="PTHR32432">
    <property type="entry name" value="CELL DIVISION PROTEIN FTSA-RELATED"/>
    <property type="match status" value="1"/>
</dbReference>
<dbReference type="Proteomes" id="UP000238823">
    <property type="component" value="Unassembled WGS sequence"/>
</dbReference>
<dbReference type="SMART" id="SM00842">
    <property type="entry name" value="FtsA"/>
    <property type="match status" value="1"/>
</dbReference>
<dbReference type="GO" id="GO:0043093">
    <property type="term" value="P:FtsZ-dependent cytokinesis"/>
    <property type="evidence" value="ECO:0007669"/>
    <property type="project" value="UniProtKB-UniRule"/>
</dbReference>
<dbReference type="InterPro" id="IPR043129">
    <property type="entry name" value="ATPase_NBD"/>
</dbReference>
<comment type="caution">
    <text evidence="8">The sequence shown here is derived from an EMBL/GenBank/DDBJ whole genome shotgun (WGS) entry which is preliminary data.</text>
</comment>
<comment type="subunit">
    <text evidence="5">Self-interacts. Interacts with FtsZ.</text>
</comment>
<dbReference type="GO" id="GO:0032153">
    <property type="term" value="C:cell division site"/>
    <property type="evidence" value="ECO:0007669"/>
    <property type="project" value="UniProtKB-UniRule"/>
</dbReference>
<gene>
    <name evidence="8" type="primary">ftsA_1</name>
    <name evidence="5" type="synonym">ftsA</name>
    <name evidence="8" type="ORF">ENSA7_02980</name>
</gene>
<sequence length="423" mass="44980">MAQVGEVIVGLDIGTTKVAAVIGEVTSSGIDVIGVGTSPSEGLRQGVVVNIEATTNSIAAAIQEAEQMAAVDVQSVYVGIAGGHIRGFTSLGQVSMRNREVTEADVARVIDQAKAVNIPLDRQIIHTLPLEYMIDGQGQIRDPIGMSGVRMEVRAHIITAAVTSVQNIVKCCNRAGLDVVEVVLEPVASANAVLHDDERDLGVVLVDMGGGTTDLAIYSEGSNVYTSVIVMGGHRVTQDIAHGLRTSVNESEHIKRQHGCALVSLLAQDEIIQVPGVGPRPPREFHRRFLSEIIEPRVEEILELARQELLTSGFMELAASGVVLTGGAAQMVGMTEIAEDIFQMPVRRGTPVYADGNGREIGLTEGGFASVIQDPKFATGVGLVLYGARNEPVEMHFDSAPVRHGDPGRSGLGRFVERVRGMF</sequence>
<name>A0A2S9YYE1_9BACT</name>
<dbReference type="GO" id="GO:0009898">
    <property type="term" value="C:cytoplasmic side of plasma membrane"/>
    <property type="evidence" value="ECO:0007669"/>
    <property type="project" value="UniProtKB-UniRule"/>
</dbReference>
<keyword evidence="2 5" id="KW-0132">Cell division</keyword>
<protein>
    <recommendedName>
        <fullName evidence="5 6">Cell division protein FtsA</fullName>
    </recommendedName>
</protein>
<dbReference type="Pfam" id="PF14450">
    <property type="entry name" value="FtsA"/>
    <property type="match status" value="2"/>
</dbReference>
<evidence type="ECO:0000256" key="2">
    <source>
        <dbReference type="ARBA" id="ARBA00022618"/>
    </source>
</evidence>
<dbReference type="Gene3D" id="3.30.1490.110">
    <property type="match status" value="1"/>
</dbReference>
<keyword evidence="4 5" id="KW-0131">Cell cycle</keyword>
<evidence type="ECO:0000256" key="5">
    <source>
        <dbReference type="HAMAP-Rule" id="MF_02033"/>
    </source>
</evidence>
<evidence type="ECO:0000256" key="6">
    <source>
        <dbReference type="PIRNR" id="PIRNR003101"/>
    </source>
</evidence>
<comment type="function">
    <text evidence="5 6">Cell division protein that is involved in the assembly of the Z ring. May serve as a membrane anchor for the Z ring.</text>
</comment>
<dbReference type="InterPro" id="IPR003494">
    <property type="entry name" value="SHS2_FtsA"/>
</dbReference>
<dbReference type="NCBIfam" id="TIGR01174">
    <property type="entry name" value="ftsA"/>
    <property type="match status" value="1"/>
</dbReference>
<dbReference type="RefSeq" id="WP_244923680.1">
    <property type="nucleotide sequence ID" value="NZ_PVNL01000004.1"/>
</dbReference>
<comment type="similarity">
    <text evidence="5 6">Belongs to the FtsA/MreB family.</text>
</comment>
<reference evidence="8 9" key="1">
    <citation type="submission" date="2018-03" db="EMBL/GenBank/DDBJ databases">
        <title>Draft Genome Sequences of the Obligatory Marine Myxobacteria Enhygromyxa salina SWB007.</title>
        <authorList>
            <person name="Poehlein A."/>
            <person name="Moghaddam J.A."/>
            <person name="Harms H."/>
            <person name="Alanjari M."/>
            <person name="Koenig G.M."/>
            <person name="Daniel R."/>
            <person name="Schaeberle T.F."/>
        </authorList>
    </citation>
    <scope>NUCLEOTIDE SEQUENCE [LARGE SCALE GENOMIC DNA]</scope>
    <source>
        <strain evidence="8 9">SWB007</strain>
    </source>
</reference>
<dbReference type="InterPro" id="IPR020823">
    <property type="entry name" value="Cell_div_FtsA"/>
</dbReference>
<feature type="domain" description="SHS2" evidence="7">
    <location>
        <begin position="8"/>
        <end position="193"/>
    </location>
</feature>
<organism evidence="8 9">
    <name type="scientific">Enhygromyxa salina</name>
    <dbReference type="NCBI Taxonomy" id="215803"/>
    <lineage>
        <taxon>Bacteria</taxon>
        <taxon>Pseudomonadati</taxon>
        <taxon>Myxococcota</taxon>
        <taxon>Polyangia</taxon>
        <taxon>Nannocystales</taxon>
        <taxon>Nannocystaceae</taxon>
        <taxon>Enhygromyxa</taxon>
    </lineage>
</organism>
<dbReference type="CDD" id="cd24048">
    <property type="entry name" value="ASKHA_NBD_FtsA"/>
    <property type="match status" value="1"/>
</dbReference>
<dbReference type="Gene3D" id="3.30.420.40">
    <property type="match status" value="2"/>
</dbReference>
<evidence type="ECO:0000256" key="1">
    <source>
        <dbReference type="ARBA" id="ARBA00022475"/>
    </source>
</evidence>
<dbReference type="PIRSF" id="PIRSF003101">
    <property type="entry name" value="FtsA"/>
    <property type="match status" value="1"/>
</dbReference>
<evidence type="ECO:0000259" key="7">
    <source>
        <dbReference type="SMART" id="SM00842"/>
    </source>
</evidence>
<keyword evidence="1 5" id="KW-1003">Cell membrane</keyword>